<evidence type="ECO:0000256" key="11">
    <source>
        <dbReference type="ARBA" id="ARBA00023136"/>
    </source>
</evidence>
<evidence type="ECO:0000313" key="15">
    <source>
        <dbReference type="EMBL" id="KST64036.1"/>
    </source>
</evidence>
<reference evidence="16 17" key="1">
    <citation type="journal article" date="2015" name="Genome Announc.">
        <title>Draft Genome of the Euendolithic (true boring) Cyanobacterium Mastigocoleus testarum strain BC008.</title>
        <authorList>
            <person name="Guida B.S."/>
            <person name="Garcia-Pichel F."/>
        </authorList>
    </citation>
    <scope>NUCLEOTIDE SEQUENCE [LARGE SCALE GENOMIC DNA]</scope>
    <source>
        <strain evidence="16 17">BC008</strain>
    </source>
</reference>
<dbReference type="GO" id="GO:0030089">
    <property type="term" value="C:phycobilisome"/>
    <property type="evidence" value="ECO:0007669"/>
    <property type="project" value="UniProtKB-KW"/>
</dbReference>
<dbReference type="PANTHER" id="PTHR34011:SF2">
    <property type="entry name" value="ALLOPHYCOCYANIN ALPHA CHAIN"/>
    <property type="match status" value="1"/>
</dbReference>
<evidence type="ECO:0000256" key="9">
    <source>
        <dbReference type="ARBA" id="ARBA00022991"/>
    </source>
</evidence>
<evidence type="ECO:0000256" key="3">
    <source>
        <dbReference type="ARBA" id="ARBA00022448"/>
    </source>
</evidence>
<evidence type="ECO:0000256" key="12">
    <source>
        <dbReference type="ARBA" id="ARBA00023307"/>
    </source>
</evidence>
<dbReference type="Pfam" id="PF00502">
    <property type="entry name" value="Phycobilisome"/>
    <property type="match status" value="1"/>
</dbReference>
<evidence type="ECO:0000256" key="1">
    <source>
        <dbReference type="ARBA" id="ARBA00004445"/>
    </source>
</evidence>
<keyword evidence="9 14" id="KW-0157">Chromophore</keyword>
<evidence type="ECO:0000256" key="4">
    <source>
        <dbReference type="ARBA" id="ARBA00022481"/>
    </source>
</evidence>
<dbReference type="Proteomes" id="UP000053372">
    <property type="component" value="Unassembled WGS sequence"/>
</dbReference>
<evidence type="ECO:0000256" key="10">
    <source>
        <dbReference type="ARBA" id="ARBA00023078"/>
    </source>
</evidence>
<dbReference type="CDD" id="cd12130">
    <property type="entry name" value="Apl"/>
    <property type="match status" value="1"/>
</dbReference>
<sequence>MTQLTGKVKELIIKARIVSFAEWEKTHPKTAIEIFQAADDAGRYLTDEDLQQIETLAPNNSKFIPLVKVLRGCVTEIVDEAREQVLTTYPDITQPGGGLYPQQRAAACWRDFWHFLRCISYGIAGEHSEYTSPTGLHYMKLLYEELQVPLDAMVVGLEGIKTASLKRCDADSAEALSPYFDHLITKMASFRDS</sequence>
<proteinExistence type="inferred from homology"/>
<dbReference type="GO" id="GO:0031676">
    <property type="term" value="C:plasma membrane-derived thylakoid membrane"/>
    <property type="evidence" value="ECO:0007669"/>
    <property type="project" value="UniProtKB-SubCell"/>
</dbReference>
<feature type="binding site" evidence="13">
    <location>
        <position position="108"/>
    </location>
    <ligand>
        <name>(2R,3E)-phycocyanobilin</name>
        <dbReference type="ChEBI" id="CHEBI:85275"/>
        <label>1</label>
    </ligand>
</feature>
<evidence type="ECO:0000256" key="2">
    <source>
        <dbReference type="ARBA" id="ARBA00008182"/>
    </source>
</evidence>
<evidence type="ECO:0000256" key="5">
    <source>
        <dbReference type="ARBA" id="ARBA00022531"/>
    </source>
</evidence>
<evidence type="ECO:0000256" key="7">
    <source>
        <dbReference type="ARBA" id="ARBA00022738"/>
    </source>
</evidence>
<keyword evidence="11 14" id="KW-0472">Membrane</keyword>
<dbReference type="AlphaFoldDB" id="A0A0V7ZJF7"/>
<keyword evidence="3 14" id="KW-0813">Transport</keyword>
<dbReference type="SUPFAM" id="SSF46458">
    <property type="entry name" value="Globin-like"/>
    <property type="match status" value="1"/>
</dbReference>
<dbReference type="Gene3D" id="1.10.490.20">
    <property type="entry name" value="Phycocyanins"/>
    <property type="match status" value="1"/>
</dbReference>
<evidence type="ECO:0000313" key="16">
    <source>
        <dbReference type="EMBL" id="KST64746.1"/>
    </source>
</evidence>
<comment type="similarity">
    <text evidence="2 14">Belongs to the phycobiliprotein family.</text>
</comment>
<dbReference type="EMBL" id="LMTZ01000129">
    <property type="protein sequence ID" value="KST64036.1"/>
    <property type="molecule type" value="Genomic_DNA"/>
</dbReference>
<keyword evidence="12 14" id="KW-0089">Bile pigment</keyword>
<evidence type="ECO:0000256" key="8">
    <source>
        <dbReference type="ARBA" id="ARBA00022982"/>
    </source>
</evidence>
<dbReference type="PANTHER" id="PTHR34011">
    <property type="entry name" value="PHYCOBILISOME 32.1 KDA LINKER POLYPEPTIDE, PHYCOCYANIN-ASSOCIATED, ROD 2-RELATED"/>
    <property type="match status" value="1"/>
</dbReference>
<accession>A0A0V7ZJF7</accession>
<keyword evidence="4" id="KW-0488">Methylation</keyword>
<comment type="subcellular location">
    <subcellularLocation>
        <location evidence="1 14">Cellular thylakoid membrane</location>
        <topology evidence="1 14">Peripheral membrane protein</topology>
        <orientation evidence="1 14">Cytoplasmic side</orientation>
    </subcellularLocation>
</comment>
<keyword evidence="6" id="KW-0042">Antenna complex</keyword>
<dbReference type="EMBL" id="LMTZ01000118">
    <property type="protein sequence ID" value="KST64746.1"/>
    <property type="molecule type" value="Genomic_DNA"/>
</dbReference>
<evidence type="ECO:0000256" key="6">
    <source>
        <dbReference type="ARBA" id="ARBA00022549"/>
    </source>
</evidence>
<name>A0A0V7ZJF7_9CYAN</name>
<organism evidence="16 17">
    <name type="scientific">Mastigocoleus testarum BC008</name>
    <dbReference type="NCBI Taxonomy" id="371196"/>
    <lineage>
        <taxon>Bacteria</taxon>
        <taxon>Bacillati</taxon>
        <taxon>Cyanobacteriota</taxon>
        <taxon>Cyanophyceae</taxon>
        <taxon>Nostocales</taxon>
        <taxon>Hapalosiphonaceae</taxon>
        <taxon>Mastigocoleus</taxon>
    </lineage>
</organism>
<dbReference type="InterPro" id="IPR009050">
    <property type="entry name" value="Globin-like_sf"/>
</dbReference>
<evidence type="ECO:0000256" key="14">
    <source>
        <dbReference type="RuleBase" id="RU004438"/>
    </source>
</evidence>
<dbReference type="InterPro" id="IPR038719">
    <property type="entry name" value="Phycobilisome_asu/bsu_sf"/>
</dbReference>
<evidence type="ECO:0000313" key="17">
    <source>
        <dbReference type="Proteomes" id="UP000053372"/>
    </source>
</evidence>
<dbReference type="InterPro" id="IPR012128">
    <property type="entry name" value="Phycobilisome_asu/bsu"/>
</dbReference>
<keyword evidence="10 14" id="KW-0793">Thylakoid</keyword>
<gene>
    <name evidence="15" type="ORF">BC008_40285</name>
    <name evidence="16" type="ORF">BC008_41260</name>
</gene>
<protein>
    <submittedName>
        <fullName evidence="16">Phycobilisome protein</fullName>
    </submittedName>
</protein>
<keyword evidence="5 14" id="KW-0602">Photosynthesis</keyword>
<dbReference type="RefSeq" id="WP_027844971.1">
    <property type="nucleotide sequence ID" value="NZ_LMTZ01000118.1"/>
</dbReference>
<dbReference type="GO" id="GO:0015979">
    <property type="term" value="P:photosynthesis"/>
    <property type="evidence" value="ECO:0007669"/>
    <property type="project" value="UniProtKB-KW"/>
</dbReference>
<keyword evidence="17" id="KW-1185">Reference proteome</keyword>
<dbReference type="OrthoDB" id="552660at2"/>
<evidence type="ECO:0000256" key="13">
    <source>
        <dbReference type="PIRSR" id="PIRSR000081-1"/>
    </source>
</evidence>
<keyword evidence="7 14" id="KW-0605">Phycobilisome</keyword>
<dbReference type="PIRSF" id="PIRSF000081">
    <property type="entry name" value="Phycocyanin"/>
    <property type="match status" value="1"/>
</dbReference>
<keyword evidence="8 14" id="KW-0249">Electron transport</keyword>
<comment type="caution">
    <text evidence="16">The sequence shown here is derived from an EMBL/GenBank/DDBJ whole genome shotgun (WGS) entry which is preliminary data.</text>
</comment>